<dbReference type="SUPFAM" id="SSF49854">
    <property type="entry name" value="Spermadhesin, CUB domain"/>
    <property type="match status" value="2"/>
</dbReference>
<feature type="domain" description="CUB" evidence="6">
    <location>
        <begin position="267"/>
        <end position="382"/>
    </location>
</feature>
<keyword evidence="5" id="KW-0812">Transmembrane</keyword>
<evidence type="ECO:0000256" key="5">
    <source>
        <dbReference type="SAM" id="Phobius"/>
    </source>
</evidence>
<name>A0A154PDF5_DUFNO</name>
<proteinExistence type="predicted"/>
<evidence type="ECO:0000313" key="7">
    <source>
        <dbReference type="EMBL" id="KZC09873.1"/>
    </source>
</evidence>
<accession>A0A154PDF5</accession>
<keyword evidence="5" id="KW-0472">Membrane</keyword>
<dbReference type="InterPro" id="IPR000859">
    <property type="entry name" value="CUB_dom"/>
</dbReference>
<dbReference type="OrthoDB" id="9971251at2759"/>
<evidence type="ECO:0000313" key="8">
    <source>
        <dbReference type="Proteomes" id="UP000076502"/>
    </source>
</evidence>
<organism evidence="7 8">
    <name type="scientific">Dufourea novaeangliae</name>
    <name type="common">Sweat bee</name>
    <dbReference type="NCBI Taxonomy" id="178035"/>
    <lineage>
        <taxon>Eukaryota</taxon>
        <taxon>Metazoa</taxon>
        <taxon>Ecdysozoa</taxon>
        <taxon>Arthropoda</taxon>
        <taxon>Hexapoda</taxon>
        <taxon>Insecta</taxon>
        <taxon>Pterygota</taxon>
        <taxon>Neoptera</taxon>
        <taxon>Endopterygota</taxon>
        <taxon>Hymenoptera</taxon>
        <taxon>Apocrita</taxon>
        <taxon>Aculeata</taxon>
        <taxon>Apoidea</taxon>
        <taxon>Anthophila</taxon>
        <taxon>Halictidae</taxon>
        <taxon>Rophitinae</taxon>
        <taxon>Dufourea</taxon>
    </lineage>
</organism>
<dbReference type="PROSITE" id="PS01180">
    <property type="entry name" value="CUB"/>
    <property type="match status" value="2"/>
</dbReference>
<dbReference type="SUPFAM" id="SSF57424">
    <property type="entry name" value="LDL receptor-like module"/>
    <property type="match status" value="1"/>
</dbReference>
<dbReference type="SMART" id="SM00192">
    <property type="entry name" value="LDLa"/>
    <property type="match status" value="1"/>
</dbReference>
<dbReference type="STRING" id="178035.A0A154PDF5"/>
<keyword evidence="5" id="KW-1133">Transmembrane helix</keyword>
<feature type="compositionally biased region" description="Polar residues" evidence="4">
    <location>
        <begin position="818"/>
        <end position="832"/>
    </location>
</feature>
<comment type="caution">
    <text evidence="3">Lacks conserved residue(s) required for the propagation of feature annotation.</text>
</comment>
<evidence type="ECO:0000256" key="3">
    <source>
        <dbReference type="PROSITE-ProRule" id="PRU00124"/>
    </source>
</evidence>
<dbReference type="Proteomes" id="UP000076502">
    <property type="component" value="Unassembled WGS sequence"/>
</dbReference>
<feature type="region of interest" description="Disordered" evidence="4">
    <location>
        <begin position="626"/>
        <end position="651"/>
    </location>
</feature>
<evidence type="ECO:0000256" key="4">
    <source>
        <dbReference type="SAM" id="MobiDB-lite"/>
    </source>
</evidence>
<keyword evidence="8" id="KW-1185">Reference proteome</keyword>
<sequence length="940" mass="106134">MKEEKITPAQMVKHANKFSIQLADEQSKLITFRGPPGIKDRYRECSRQNPDGVTVAPVEFHRLAENFSALTSKRPLVTGSAAEATRETEQSLWATYDTRRYSRSSPWSSSSTDRAATESGSVGKFRRATSRRTETTSSVERAAPELLLGLITPQGTEIETPGTETDRGKVKISRENSSVPSRTMADIRQRINLSAGRTFIQSTTERPRYEREHLSSKSFDNTMTSRKNRLAHGSISSRDPIDVTTTPTSFLSSDVVRRQMRHVPDVCEKFSSGDEVKQEFYSPNYPDNYPNLTECVRVLEADTGMLLKLDFRDEFKLEESTDCRYDFLEVRDGQHGYSNLLGNFCGTNFPPEITSKTRYLWLRFHSDDSIEGKGFKAVWSMIPRPTSPGVPPEPEPCVKYVTGMEAVINSDDVLERKKLAEKEGIPLDCMWNITVKEGWKIQLTFSDPFKLQRPNECDANFVDIFKERTDMSSREKNFCGSIADTVLLTTNIAFVRFYAEPKALNSSFEAVMTALRDRDQGDKPCRDDEYYCEDATCIAAELQCNGRVNCRFRWDEEDQACNTKKSRLIDSQHIVIILIVFCLILFGLSFAFVFNCVRKLIRDHRIIREHIRQSRENRLDELGRKATPCPISSSRTDIRDRSSESPSLEVVPSKELLSPTTLIAQDYTKELELDMTYGTRDMNDIHQSNNVSNATQERLQESNDEPEMRDSSCQTRESLFEGPVGFTTFGVRGPSSQNGTNHLHHHRHHHLHHHQSPPQSRQGSQQPSQNSMQQSSEHSSQQPASQCSGCSPASRGRDGSMGVCPKHNPIPAPPGWSNHESSYPPSHHQGSPYTEPPDYPSYQRFQSPKPSRENSAYRQSSPQLMRQATIGSGERYGSSLYGSRHGSSNTPSTQHSGTPKCGQQSTPDPRYRAEAVIEVDQRRPFSIESTKSAPDVIATH</sequence>
<dbReference type="CDD" id="cd00112">
    <property type="entry name" value="LDLa"/>
    <property type="match status" value="1"/>
</dbReference>
<feature type="region of interest" description="Disordered" evidence="4">
    <location>
        <begin position="156"/>
        <end position="182"/>
    </location>
</feature>
<dbReference type="AlphaFoldDB" id="A0A154PDF5"/>
<dbReference type="FunFam" id="2.60.120.290:FF:000013">
    <property type="entry name" value="Membrane frizzled-related protein"/>
    <property type="match status" value="1"/>
</dbReference>
<keyword evidence="2 3" id="KW-1015">Disulfide bond</keyword>
<dbReference type="InterPro" id="IPR035914">
    <property type="entry name" value="Sperma_CUB_dom_sf"/>
</dbReference>
<feature type="transmembrane region" description="Helical" evidence="5">
    <location>
        <begin position="574"/>
        <end position="597"/>
    </location>
</feature>
<feature type="region of interest" description="Disordered" evidence="4">
    <location>
        <begin position="102"/>
        <end position="138"/>
    </location>
</feature>
<dbReference type="Pfam" id="PF00431">
    <property type="entry name" value="CUB"/>
    <property type="match status" value="2"/>
</dbReference>
<evidence type="ECO:0000256" key="2">
    <source>
        <dbReference type="ARBA" id="ARBA00023157"/>
    </source>
</evidence>
<dbReference type="Gene3D" id="2.60.120.290">
    <property type="entry name" value="Spermadhesin, CUB domain"/>
    <property type="match status" value="2"/>
</dbReference>
<dbReference type="PANTHER" id="PTHR24251:SF28">
    <property type="entry name" value="NEUROPILIN AND TOLLOID-LIKE, ISOFORM B"/>
    <property type="match status" value="1"/>
</dbReference>
<dbReference type="PROSITE" id="PS50068">
    <property type="entry name" value="LDLRA_2"/>
    <property type="match status" value="1"/>
</dbReference>
<feature type="compositionally biased region" description="Low complexity" evidence="4">
    <location>
        <begin position="756"/>
        <end position="786"/>
    </location>
</feature>
<dbReference type="EMBL" id="KQ434878">
    <property type="protein sequence ID" value="KZC09873.1"/>
    <property type="molecule type" value="Genomic_DNA"/>
</dbReference>
<feature type="region of interest" description="Disordered" evidence="4">
    <location>
        <begin position="681"/>
        <end position="940"/>
    </location>
</feature>
<gene>
    <name evidence="7" type="ORF">WN55_00519</name>
</gene>
<feature type="compositionally biased region" description="Basic residues" evidence="4">
    <location>
        <begin position="742"/>
        <end position="755"/>
    </location>
</feature>
<protein>
    <submittedName>
        <fullName evidence="7">Neuropilin and tolloid-like protein 2</fullName>
    </submittedName>
</protein>
<dbReference type="InterPro" id="IPR036055">
    <property type="entry name" value="LDL_receptor-like_sf"/>
</dbReference>
<reference evidence="7 8" key="1">
    <citation type="submission" date="2015-07" db="EMBL/GenBank/DDBJ databases">
        <title>The genome of Dufourea novaeangliae.</title>
        <authorList>
            <person name="Pan H."/>
            <person name="Kapheim K."/>
        </authorList>
    </citation>
    <scope>NUCLEOTIDE SEQUENCE [LARGE SCALE GENOMIC DNA]</scope>
    <source>
        <strain evidence="7">0120121106</strain>
        <tissue evidence="7">Whole body</tissue>
    </source>
</reference>
<feature type="compositionally biased region" description="Basic and acidic residues" evidence="4">
    <location>
        <begin position="698"/>
        <end position="710"/>
    </location>
</feature>
<keyword evidence="1" id="KW-0677">Repeat</keyword>
<evidence type="ECO:0000259" key="6">
    <source>
        <dbReference type="PROSITE" id="PS01180"/>
    </source>
</evidence>
<feature type="compositionally biased region" description="Polar residues" evidence="4">
    <location>
        <begin position="885"/>
        <end position="907"/>
    </location>
</feature>
<feature type="disulfide bond" evidence="3">
    <location>
        <begin position="525"/>
        <end position="537"/>
    </location>
</feature>
<dbReference type="InterPro" id="IPR002172">
    <property type="entry name" value="LDrepeatLR_classA_rpt"/>
</dbReference>
<dbReference type="CDD" id="cd00041">
    <property type="entry name" value="CUB"/>
    <property type="match status" value="2"/>
</dbReference>
<feature type="compositionally biased region" description="Basic and acidic residues" evidence="4">
    <location>
        <begin position="909"/>
        <end position="925"/>
    </location>
</feature>
<feature type="disulfide bond" evidence="3">
    <location>
        <begin position="532"/>
        <end position="550"/>
    </location>
</feature>
<feature type="domain" description="CUB" evidence="6">
    <location>
        <begin position="397"/>
        <end position="515"/>
    </location>
</feature>
<dbReference type="PANTHER" id="PTHR24251">
    <property type="entry name" value="OVOCHYMASE-RELATED"/>
    <property type="match status" value="1"/>
</dbReference>
<feature type="compositionally biased region" description="Polar residues" evidence="4">
    <location>
        <begin position="843"/>
        <end position="870"/>
    </location>
</feature>
<dbReference type="SMART" id="SM00042">
    <property type="entry name" value="CUB"/>
    <property type="match status" value="2"/>
</dbReference>
<feature type="compositionally biased region" description="Basic and acidic residues" evidence="4">
    <location>
        <begin position="164"/>
        <end position="174"/>
    </location>
</feature>
<feature type="compositionally biased region" description="Polar residues" evidence="4">
    <location>
        <begin position="685"/>
        <end position="697"/>
    </location>
</feature>
<evidence type="ECO:0000256" key="1">
    <source>
        <dbReference type="ARBA" id="ARBA00022737"/>
    </source>
</evidence>